<dbReference type="SUPFAM" id="SSF53448">
    <property type="entry name" value="Nucleotide-diphospho-sugar transferases"/>
    <property type="match status" value="1"/>
</dbReference>
<dbReference type="EMBL" id="UGXD01000002">
    <property type="protein sequence ID" value="SUG32570.1"/>
    <property type="molecule type" value="Genomic_DNA"/>
</dbReference>
<dbReference type="InterPro" id="IPR013830">
    <property type="entry name" value="SGNH_hydro"/>
</dbReference>
<accession>A0A379SLX3</accession>
<feature type="domain" description="SGNH hydrolase-type esterase" evidence="1">
    <location>
        <begin position="272"/>
        <end position="410"/>
    </location>
</feature>
<dbReference type="InterPro" id="IPR050793">
    <property type="entry name" value="CMP-NeuNAc_synthase"/>
</dbReference>
<dbReference type="Gene3D" id="3.90.550.10">
    <property type="entry name" value="Spore Coat Polysaccharide Biosynthesis Protein SpsA, Chain A"/>
    <property type="match status" value="1"/>
</dbReference>
<dbReference type="CDD" id="cd02513">
    <property type="entry name" value="CMP-NeuAc_Synthase"/>
    <property type="match status" value="1"/>
</dbReference>
<dbReference type="AlphaFoldDB" id="A0A379SLX3"/>
<reference evidence="4 5" key="1">
    <citation type="submission" date="2018-06" db="EMBL/GenBank/DDBJ databases">
        <authorList>
            <consortium name="Pathogen Informatics"/>
            <person name="Doyle S."/>
        </authorList>
    </citation>
    <scope>NUCLEOTIDE SEQUENCE [LARGE SCALE GENOMIC DNA]</scope>
    <source>
        <strain evidence="2 5">NCTC7303</strain>
        <strain evidence="3 4">NCTC7304</strain>
    </source>
</reference>
<evidence type="ECO:0000313" key="2">
    <source>
        <dbReference type="EMBL" id="SUG30026.1"/>
    </source>
</evidence>
<dbReference type="Pfam" id="PF13472">
    <property type="entry name" value="Lipase_GDSL_2"/>
    <property type="match status" value="1"/>
</dbReference>
<dbReference type="GO" id="GO:0016788">
    <property type="term" value="F:hydrolase activity, acting on ester bonds"/>
    <property type="evidence" value="ECO:0007669"/>
    <property type="project" value="UniProtKB-ARBA"/>
</dbReference>
<name>A0A379SLX3_SALER</name>
<dbReference type="InterPro" id="IPR003329">
    <property type="entry name" value="Cytidylyl_trans"/>
</dbReference>
<dbReference type="EC" id="2.7.7.43" evidence="2"/>
<sequence length="421" mass="48301">MSLKKIAIIPARSGSKGLPNKNILMLLDRPLIAYTIEAAINSGVFDRVVVSTDSLEYKSISEKYGAEVIMRTEELSSDSATSFMVIEDVLKKYKEYDYFALLQPTSPFRNCIHVRSAVEQFEHADKARFLVSVVESSKSSALIKPIDDSLSLRNFNCDFSNYRRQNRKEYFPNGAIFIGYIEDYLRRKHFFGEGSVAYIMNKEDSIDIDDQLDFEMAILVQSKKNRKIMLNNAIIKRISEKKHILNNAEPITLIGHSIFDYWDIDTLCGLKVNNLGIAGIDSERYYRYILEKKLITSVGDYVLLTSGTNDIVHDDWKVEYTITWTKKMIDSIKSINPNVTIFLLAVPPVLGRVERNNCIINELNLVLREYFSNLENIIWVPLSPSFYDGFGNLNKEYTYDGLHFTAQAYKQLENDISSILK</sequence>
<protein>
    <submittedName>
        <fullName evidence="2">N-Acetylneuraminate cytidylyl transferase</fullName>
        <ecNumber evidence="2">2.7.7.43</ecNumber>
    </submittedName>
</protein>
<dbReference type="Proteomes" id="UP000254762">
    <property type="component" value="Unassembled WGS sequence"/>
</dbReference>
<keyword evidence="2" id="KW-0548">Nucleotidyltransferase</keyword>
<dbReference type="Pfam" id="PF02348">
    <property type="entry name" value="CTP_transf_3"/>
    <property type="match status" value="1"/>
</dbReference>
<dbReference type="PANTHER" id="PTHR21485">
    <property type="entry name" value="HAD SUPERFAMILY MEMBERS CMAS AND KDSC"/>
    <property type="match status" value="1"/>
</dbReference>
<proteinExistence type="predicted"/>
<evidence type="ECO:0000259" key="1">
    <source>
        <dbReference type="Pfam" id="PF13472"/>
    </source>
</evidence>
<evidence type="ECO:0000313" key="3">
    <source>
        <dbReference type="EMBL" id="SUG32570.1"/>
    </source>
</evidence>
<dbReference type="Gene3D" id="3.40.50.1110">
    <property type="entry name" value="SGNH hydrolase"/>
    <property type="match status" value="1"/>
</dbReference>
<dbReference type="SUPFAM" id="SSF52266">
    <property type="entry name" value="SGNH hydrolase"/>
    <property type="match status" value="1"/>
</dbReference>
<dbReference type="GO" id="GO:0008781">
    <property type="term" value="F:N-acylneuraminate cytidylyltransferase activity"/>
    <property type="evidence" value="ECO:0007669"/>
    <property type="project" value="UniProtKB-EC"/>
</dbReference>
<dbReference type="EMBL" id="UGXC01000002">
    <property type="protein sequence ID" value="SUG30026.1"/>
    <property type="molecule type" value="Genomic_DNA"/>
</dbReference>
<dbReference type="InterPro" id="IPR036514">
    <property type="entry name" value="SGNH_hydro_sf"/>
</dbReference>
<keyword evidence="2" id="KW-0808">Transferase</keyword>
<dbReference type="CDD" id="cd01841">
    <property type="entry name" value="NnaC_like"/>
    <property type="match status" value="1"/>
</dbReference>
<dbReference type="PANTHER" id="PTHR21485:SF6">
    <property type="entry name" value="N-ACYLNEURAMINATE CYTIDYLYLTRANSFERASE-RELATED"/>
    <property type="match status" value="1"/>
</dbReference>
<dbReference type="InterPro" id="IPR029044">
    <property type="entry name" value="Nucleotide-diphossugar_trans"/>
</dbReference>
<organism evidence="2 5">
    <name type="scientific">Salmonella enterica subsp. arizonae</name>
    <dbReference type="NCBI Taxonomy" id="59203"/>
    <lineage>
        <taxon>Bacteria</taxon>
        <taxon>Pseudomonadati</taxon>
        <taxon>Pseudomonadota</taxon>
        <taxon>Gammaproteobacteria</taxon>
        <taxon>Enterobacterales</taxon>
        <taxon>Enterobacteriaceae</taxon>
        <taxon>Salmonella</taxon>
    </lineage>
</organism>
<dbReference type="Proteomes" id="UP000255443">
    <property type="component" value="Unassembled WGS sequence"/>
</dbReference>
<evidence type="ECO:0000313" key="5">
    <source>
        <dbReference type="Proteomes" id="UP000255443"/>
    </source>
</evidence>
<evidence type="ECO:0000313" key="4">
    <source>
        <dbReference type="Proteomes" id="UP000254762"/>
    </source>
</evidence>
<gene>
    <name evidence="2" type="primary">neuA</name>
    <name evidence="2" type="ORF">NCTC7303_02229</name>
    <name evidence="3" type="ORF">NCTC7304_02005</name>
</gene>